<organism evidence="1 2">
    <name type="scientific">Paenibacillus glucanolyticus</name>
    <dbReference type="NCBI Taxonomy" id="59843"/>
    <lineage>
        <taxon>Bacteria</taxon>
        <taxon>Bacillati</taxon>
        <taxon>Bacillota</taxon>
        <taxon>Bacilli</taxon>
        <taxon>Bacillales</taxon>
        <taxon>Paenibacillaceae</taxon>
        <taxon>Paenibacillus</taxon>
    </lineage>
</organism>
<proteinExistence type="predicted"/>
<dbReference type="Proteomes" id="UP000076796">
    <property type="component" value="Unassembled WGS sequence"/>
</dbReference>
<dbReference type="AlphaFoldDB" id="A0A163HHD0"/>
<reference evidence="1" key="1">
    <citation type="journal article" date="2016" name="Genome Announc.">
        <title>Draft genomes of two strains of Paenibacillus glucanolyticus with capability to degrade lignocellulose.</title>
        <authorList>
            <person name="Mathews S.L."/>
            <person name="Pawlak J."/>
            <person name="Grunden A.M."/>
        </authorList>
    </citation>
    <scope>NUCLEOTIDE SEQUENCE [LARGE SCALE GENOMIC DNA]</scope>
    <source>
        <strain evidence="1">SLM1</strain>
    </source>
</reference>
<dbReference type="EMBL" id="LWMH01000001">
    <property type="protein sequence ID" value="KZS45483.1"/>
    <property type="molecule type" value="Genomic_DNA"/>
</dbReference>
<evidence type="ECO:0000313" key="1">
    <source>
        <dbReference type="EMBL" id="KZS45483.1"/>
    </source>
</evidence>
<accession>A0A163HHD0</accession>
<protein>
    <submittedName>
        <fullName evidence="1">Uncharacterized protein</fullName>
    </submittedName>
</protein>
<comment type="caution">
    <text evidence="1">The sequence shown here is derived from an EMBL/GenBank/DDBJ whole genome shotgun (WGS) entry which is preliminary data.</text>
</comment>
<keyword evidence="2" id="KW-1185">Reference proteome</keyword>
<name>A0A163HHD0_9BACL</name>
<evidence type="ECO:0000313" key="2">
    <source>
        <dbReference type="Proteomes" id="UP000076796"/>
    </source>
</evidence>
<sequence>MEKRSVRLKAFQRKAGIGSIGSSGFQRYIHDSTGIRGQQRSEEQSACGVMQHLSEFVSICE</sequence>
<gene>
    <name evidence="1" type="ORF">AWU65_05890</name>
</gene>